<dbReference type="PANTHER" id="PTHR31511">
    <property type="entry name" value="PROTEIN CBG23764"/>
    <property type="match status" value="1"/>
</dbReference>
<dbReference type="Gene3D" id="3.30.160.60">
    <property type="entry name" value="Classic Zinc Finger"/>
    <property type="match status" value="1"/>
</dbReference>
<accession>A0A8I6TLT8</accession>
<dbReference type="GeneID" id="112126369"/>
<evidence type="ECO:0000259" key="2">
    <source>
        <dbReference type="PROSITE" id="PS50157"/>
    </source>
</evidence>
<dbReference type="Proteomes" id="UP000494040">
    <property type="component" value="Unassembled WGS sequence"/>
</dbReference>
<dbReference type="PROSITE" id="PS50157">
    <property type="entry name" value="ZINC_FINGER_C2H2_2"/>
    <property type="match status" value="1"/>
</dbReference>
<evidence type="ECO:0000313" key="3">
    <source>
        <dbReference type="EnsemblMetazoa" id="XP_024081076.1"/>
    </source>
</evidence>
<keyword evidence="4" id="KW-1185">Reference proteome</keyword>
<dbReference type="InterPro" id="IPR036236">
    <property type="entry name" value="Znf_C2H2_sf"/>
</dbReference>
<organism evidence="3 4">
    <name type="scientific">Cimex lectularius</name>
    <name type="common">Bed bug</name>
    <name type="synonym">Acanthia lectularia</name>
    <dbReference type="NCBI Taxonomy" id="79782"/>
    <lineage>
        <taxon>Eukaryota</taxon>
        <taxon>Metazoa</taxon>
        <taxon>Ecdysozoa</taxon>
        <taxon>Arthropoda</taxon>
        <taxon>Hexapoda</taxon>
        <taxon>Insecta</taxon>
        <taxon>Pterygota</taxon>
        <taxon>Neoptera</taxon>
        <taxon>Paraneoptera</taxon>
        <taxon>Hemiptera</taxon>
        <taxon>Heteroptera</taxon>
        <taxon>Panheteroptera</taxon>
        <taxon>Cimicomorpha</taxon>
        <taxon>Cimicidae</taxon>
        <taxon>Cimex</taxon>
    </lineage>
</organism>
<dbReference type="KEGG" id="clec:112126369"/>
<proteinExistence type="predicted"/>
<evidence type="ECO:0000256" key="1">
    <source>
        <dbReference type="PROSITE-ProRule" id="PRU00042"/>
    </source>
</evidence>
<dbReference type="RefSeq" id="XP_024081076.1">
    <property type="nucleotide sequence ID" value="XM_024225308.1"/>
</dbReference>
<dbReference type="InterPro" id="IPR013087">
    <property type="entry name" value="Znf_C2H2_type"/>
</dbReference>
<sequence>MLCYMCGRFFKNKYTLARHELASSCRRSFNTAVNLSCSKCGRKFIRRDNLLRHERKICRTSIEHRTLPEYMDTETFNKMSSEICWSCGKLTKRDSEESYNECKCNRDNIHEAHCDTEKEESEMAEIFACLCGYCGSSFANVYTCIRHEEECIENFLEERSYRCSKCGHAFFQSNKREEREKQCQNLFLMSCGKECNGVFHSFHNLKRHEGFCGKNKNKRLKGEPNKASLLADRGTEYETACEGSLKSYFLRSRFNNDINLFLNDIKETICMHIQNALQIFKSLKVNFVLECVFQNSVHDICDRSFKTRNVEVYITSDLDSFLNVAFNKLKRELEEAEMKKSGWFLEAIDGLRIKINKFNPLRCNSYLPLPKKINNRKACINVQNSDSLCFKYAILAKLVRKNPHRVNNYKNLSHGYNFDCVEYPVHIKDVSLFEKINHISINIFGINDKSDVYPIKIVDEELEDHRDLLVISNSEGTNHYVFITNFERLVSSQISNHKSKIFICKRCFHHCPNKEKFNGQNF</sequence>
<dbReference type="SUPFAM" id="SSF57667">
    <property type="entry name" value="beta-beta-alpha zinc fingers"/>
    <property type="match status" value="1"/>
</dbReference>
<protein>
    <recommendedName>
        <fullName evidence="2">C2H2-type domain-containing protein</fullName>
    </recommendedName>
</protein>
<dbReference type="OMA" id="EACEDEX"/>
<dbReference type="GO" id="GO:0008270">
    <property type="term" value="F:zinc ion binding"/>
    <property type="evidence" value="ECO:0007669"/>
    <property type="project" value="UniProtKB-KW"/>
</dbReference>
<dbReference type="AlphaFoldDB" id="A0A8I6TLT8"/>
<dbReference type="PANTHER" id="PTHR31511:SF12">
    <property type="entry name" value="RHO TERMINATION FACTOR N-TERMINAL DOMAIN-CONTAINING PROTEIN"/>
    <property type="match status" value="1"/>
</dbReference>
<dbReference type="OrthoDB" id="6618820at2759"/>
<keyword evidence="1" id="KW-0479">Metal-binding</keyword>
<feature type="domain" description="C2H2-type" evidence="2">
    <location>
        <begin position="35"/>
        <end position="64"/>
    </location>
</feature>
<evidence type="ECO:0000313" key="4">
    <source>
        <dbReference type="Proteomes" id="UP000494040"/>
    </source>
</evidence>
<keyword evidence="1" id="KW-0863">Zinc-finger</keyword>
<keyword evidence="1" id="KW-0862">Zinc</keyword>
<dbReference type="Pfam" id="PF00096">
    <property type="entry name" value="zf-C2H2"/>
    <property type="match status" value="1"/>
</dbReference>
<dbReference type="EnsemblMetazoa" id="XM_024225308.1">
    <property type="protein sequence ID" value="XP_024081076.1"/>
    <property type="gene ID" value="LOC112126369"/>
</dbReference>
<reference evidence="3" key="1">
    <citation type="submission" date="2022-01" db="UniProtKB">
        <authorList>
            <consortium name="EnsemblMetazoa"/>
        </authorList>
    </citation>
    <scope>IDENTIFICATION</scope>
</reference>
<name>A0A8I6TLT8_CIMLE</name>